<dbReference type="Pfam" id="PF02637">
    <property type="entry name" value="GatB_Yqey"/>
    <property type="match status" value="1"/>
</dbReference>
<dbReference type="NCBIfam" id="TIGR00440">
    <property type="entry name" value="glnS"/>
    <property type="match status" value="1"/>
</dbReference>
<accession>A0ABQ2D0N0</accession>
<dbReference type="SUPFAM" id="SSF50715">
    <property type="entry name" value="Ribosomal protein L25-like"/>
    <property type="match status" value="1"/>
</dbReference>
<dbReference type="PANTHER" id="PTHR43097:SF5">
    <property type="entry name" value="GLUTAMATE--TRNA LIGASE"/>
    <property type="match status" value="1"/>
</dbReference>
<dbReference type="PROSITE" id="PS00178">
    <property type="entry name" value="AA_TRNA_LIGASE_I"/>
    <property type="match status" value="1"/>
</dbReference>
<feature type="compositionally biased region" description="Basic and acidic residues" evidence="11">
    <location>
        <begin position="581"/>
        <end position="602"/>
    </location>
</feature>
<dbReference type="SUPFAM" id="SSF52374">
    <property type="entry name" value="Nucleotidylyl transferase"/>
    <property type="match status" value="1"/>
</dbReference>
<name>A0ABQ2D0N0_9DEIO</name>
<dbReference type="GO" id="GO:0016874">
    <property type="term" value="F:ligase activity"/>
    <property type="evidence" value="ECO:0007669"/>
    <property type="project" value="UniProtKB-KW"/>
</dbReference>
<evidence type="ECO:0000256" key="2">
    <source>
        <dbReference type="ARBA" id="ARBA00022490"/>
    </source>
</evidence>
<dbReference type="InterPro" id="IPR049437">
    <property type="entry name" value="tRNA-synt_1c_C2"/>
</dbReference>
<dbReference type="Gene3D" id="3.90.800.10">
    <property type="entry name" value="Glutamyl-tRNA Synthetase, Domain 3"/>
    <property type="match status" value="1"/>
</dbReference>
<reference evidence="14" key="1">
    <citation type="journal article" date="2019" name="Int. J. Syst. Evol. Microbiol.">
        <title>The Global Catalogue of Microorganisms (GCM) 10K type strain sequencing project: providing services to taxonomists for standard genome sequencing and annotation.</title>
        <authorList>
            <consortium name="The Broad Institute Genomics Platform"/>
            <consortium name="The Broad Institute Genome Sequencing Center for Infectious Disease"/>
            <person name="Wu L."/>
            <person name="Ma J."/>
        </authorList>
    </citation>
    <scope>NUCLEOTIDE SEQUENCE [LARGE SCALE GENOMIC DNA]</scope>
    <source>
        <strain evidence="14">JCM 14370</strain>
    </source>
</reference>
<dbReference type="Gene3D" id="2.40.240.10">
    <property type="entry name" value="Ribosomal Protein L25, Chain P"/>
    <property type="match status" value="2"/>
</dbReference>
<evidence type="ECO:0000313" key="13">
    <source>
        <dbReference type="EMBL" id="GGJ39738.1"/>
    </source>
</evidence>
<dbReference type="SUPFAM" id="SSF89095">
    <property type="entry name" value="GatB/YqeY motif"/>
    <property type="match status" value="1"/>
</dbReference>
<evidence type="ECO:0000259" key="12">
    <source>
        <dbReference type="SMART" id="SM00845"/>
    </source>
</evidence>
<dbReference type="InterPro" id="IPR020059">
    <property type="entry name" value="Glu/Gln-tRNA-synth_Ib_codon-bd"/>
</dbReference>
<evidence type="ECO:0000256" key="8">
    <source>
        <dbReference type="ARBA" id="ARBA00048270"/>
    </source>
</evidence>
<keyword evidence="7 10" id="KW-0030">Aminoacyl-tRNA synthetase</keyword>
<dbReference type="InterPro" id="IPR001412">
    <property type="entry name" value="aa-tRNA-synth_I_CS"/>
</dbReference>
<keyword evidence="4 10" id="KW-0547">Nucleotide-binding</keyword>
<dbReference type="InterPro" id="IPR020061">
    <property type="entry name" value="Glu_tRNA_lig_a-bdl"/>
</dbReference>
<dbReference type="Pfam" id="PF20974">
    <property type="entry name" value="tRNA-synt_1c_C2"/>
    <property type="match status" value="1"/>
</dbReference>
<dbReference type="InterPro" id="IPR023168">
    <property type="entry name" value="GatB_Yqey_C_2"/>
</dbReference>
<keyword evidence="3 10" id="KW-0436">Ligase</keyword>
<keyword evidence="2" id="KW-0963">Cytoplasm</keyword>
<dbReference type="Pfam" id="PF03950">
    <property type="entry name" value="tRNA-synt_1c_C"/>
    <property type="match status" value="1"/>
</dbReference>
<comment type="catalytic activity">
    <reaction evidence="8">
        <text>tRNA(Gln) + L-glutamine + ATP = L-glutaminyl-tRNA(Gln) + AMP + diphosphate</text>
        <dbReference type="Rhea" id="RHEA:20121"/>
        <dbReference type="Rhea" id="RHEA-COMP:9662"/>
        <dbReference type="Rhea" id="RHEA-COMP:9681"/>
        <dbReference type="ChEBI" id="CHEBI:30616"/>
        <dbReference type="ChEBI" id="CHEBI:33019"/>
        <dbReference type="ChEBI" id="CHEBI:58359"/>
        <dbReference type="ChEBI" id="CHEBI:78442"/>
        <dbReference type="ChEBI" id="CHEBI:78521"/>
        <dbReference type="ChEBI" id="CHEBI:456215"/>
        <dbReference type="EC" id="6.1.1.18"/>
    </reaction>
</comment>
<dbReference type="Gene3D" id="1.10.1160.10">
    <property type="entry name" value="Glutamyl-trna Synthetase, Domain 2"/>
    <property type="match status" value="1"/>
</dbReference>
<dbReference type="InterPro" id="IPR050132">
    <property type="entry name" value="Gln/Glu-tRNA_Ligase"/>
</dbReference>
<evidence type="ECO:0000256" key="5">
    <source>
        <dbReference type="ARBA" id="ARBA00022840"/>
    </source>
</evidence>
<keyword evidence="5 10" id="KW-0067">ATP-binding</keyword>
<protein>
    <recommendedName>
        <fullName evidence="1 9">Glutamine--tRNA ligase</fullName>
        <ecNumber evidence="1 9">6.1.1.18</ecNumber>
    </recommendedName>
</protein>
<feature type="domain" description="Asn/Gln amidotransferase" evidence="12">
    <location>
        <begin position="638"/>
        <end position="781"/>
    </location>
</feature>
<evidence type="ECO:0000256" key="3">
    <source>
        <dbReference type="ARBA" id="ARBA00022598"/>
    </source>
</evidence>
<comment type="caution">
    <text evidence="13">The sequence shown here is derived from an EMBL/GenBank/DDBJ whole genome shotgun (WGS) entry which is preliminary data.</text>
</comment>
<evidence type="ECO:0000256" key="7">
    <source>
        <dbReference type="ARBA" id="ARBA00023146"/>
    </source>
</evidence>
<dbReference type="Proteomes" id="UP000632222">
    <property type="component" value="Unassembled WGS sequence"/>
</dbReference>
<dbReference type="InterPro" id="IPR000924">
    <property type="entry name" value="Glu/Gln-tRNA-synth"/>
</dbReference>
<evidence type="ECO:0000256" key="10">
    <source>
        <dbReference type="RuleBase" id="RU363037"/>
    </source>
</evidence>
<dbReference type="SMART" id="SM00845">
    <property type="entry name" value="GatB_Yqey"/>
    <property type="match status" value="1"/>
</dbReference>
<keyword evidence="14" id="KW-1185">Reference proteome</keyword>
<evidence type="ECO:0000256" key="9">
    <source>
        <dbReference type="NCBIfam" id="TIGR00440"/>
    </source>
</evidence>
<dbReference type="InterPro" id="IPR011035">
    <property type="entry name" value="Ribosomal_bL25/Gln-tRNA_synth"/>
</dbReference>
<dbReference type="InterPro" id="IPR014729">
    <property type="entry name" value="Rossmann-like_a/b/a_fold"/>
</dbReference>
<proteinExistence type="inferred from homology"/>
<organism evidence="13 14">
    <name type="scientific">Deinococcus roseus</name>
    <dbReference type="NCBI Taxonomy" id="392414"/>
    <lineage>
        <taxon>Bacteria</taxon>
        <taxon>Thermotogati</taxon>
        <taxon>Deinococcota</taxon>
        <taxon>Deinococci</taxon>
        <taxon>Deinococcales</taxon>
        <taxon>Deinococcaceae</taxon>
        <taxon>Deinococcus</taxon>
    </lineage>
</organism>
<sequence length="782" mass="88608">MSLWWYPYTQYMSHSTDARHVSPNFITEIIDSDLAKGRYPEVVTRFPPEPNGYLHIGHAKAICLNFGIALDYQGQCNLRFDDTNPEKENYEFVNSIRQDVEWLGFKPAQVLFASDYFEKYYECAVQLIKDGNAYVDSVSDEEMRQLRGNLEEPGKPSPYRDRSVEENLDLLARMRAGEFPEGAHVLRGKIDLSHPNMKLRDPVLYRILHSSHYHVGEGWHIYPLYDFAHPLEDFIEGISHSICTLEFENNRAIYDWLLDSLKGKCGFPENPRPHQYENARLVLDNTVLSKRKLIIMAEQRYLDGWNKPFQPPVISGWNDPRMPTISGIRRRGVRPEAIREFIRRVGVSKTNSRVDLSTLDATIRDDLNFISPRVMAVLKPLKVIIENLPAGHLEELDAPYWPHDVPNEGTRKLPFTREIYIDQDDFMEEATSGFQRLTLGGRARLRYAYNITCNQVIKDDAGNVKELLCSYDPESHDGPKGVKGVVHWVSAEKAVPAEFRAYERLFTVANPDAEEGDFTDYLNPESLKTFRGFVEPSVLSDSKETRYQFERVGYYWQDPEESTPGNLVFNRIVTLKDSFAEQKAEGRGPRAEGKKPKAESKPQVKNQVVLSSEEKILVDAYKARGLNESEAVTLARDEKLSSYLSESGEHLSHLASWVIGDLSGAIREGRNTITLEQLSSLVSKIQSGEISNRIAKDVLAEALESGQDPNAIVETRGLKQVSDTGALEAVIRQVMEQNPDKVTAYRSGKTGLIGFFVGQVMRETKGQGNPQLVNGLVAKLLG</sequence>
<dbReference type="NCBIfam" id="NF011291">
    <property type="entry name" value="PRK14703.1"/>
    <property type="match status" value="1"/>
</dbReference>
<dbReference type="InterPro" id="IPR003789">
    <property type="entry name" value="Asn/Gln_tRNA_amidoTrase-B-like"/>
</dbReference>
<dbReference type="PANTHER" id="PTHR43097">
    <property type="entry name" value="GLUTAMINE-TRNA LIGASE"/>
    <property type="match status" value="1"/>
</dbReference>
<comment type="similarity">
    <text evidence="10">Belongs to the class-I aminoacyl-tRNA synthetase family.</text>
</comment>
<gene>
    <name evidence="13" type="primary">glnS</name>
    <name evidence="13" type="ORF">GCM10008938_27190</name>
</gene>
<evidence type="ECO:0000256" key="1">
    <source>
        <dbReference type="ARBA" id="ARBA00012836"/>
    </source>
</evidence>
<evidence type="ECO:0000256" key="4">
    <source>
        <dbReference type="ARBA" id="ARBA00022741"/>
    </source>
</evidence>
<keyword evidence="6 10" id="KW-0648">Protein biosynthesis</keyword>
<dbReference type="InterPro" id="IPR018027">
    <property type="entry name" value="Asn/Gln_amidotransferase"/>
</dbReference>
<evidence type="ECO:0000313" key="14">
    <source>
        <dbReference type="Proteomes" id="UP000632222"/>
    </source>
</evidence>
<feature type="region of interest" description="Disordered" evidence="11">
    <location>
        <begin position="581"/>
        <end position="605"/>
    </location>
</feature>
<evidence type="ECO:0000256" key="6">
    <source>
        <dbReference type="ARBA" id="ARBA00022917"/>
    </source>
</evidence>
<dbReference type="InterPro" id="IPR020056">
    <property type="entry name" value="Rbsml_bL25/Gln-tRNA_synth_N"/>
</dbReference>
<dbReference type="Gene3D" id="3.40.50.620">
    <property type="entry name" value="HUPs"/>
    <property type="match status" value="1"/>
</dbReference>
<dbReference type="EC" id="6.1.1.18" evidence="1 9"/>
<dbReference type="PRINTS" id="PR00987">
    <property type="entry name" value="TRNASYNTHGLU"/>
</dbReference>
<dbReference type="InterPro" id="IPR004514">
    <property type="entry name" value="Gln-tRNA-synth"/>
</dbReference>
<dbReference type="Pfam" id="PF00749">
    <property type="entry name" value="tRNA-synt_1c"/>
    <property type="match status" value="1"/>
</dbReference>
<dbReference type="InterPro" id="IPR020058">
    <property type="entry name" value="Glu/Gln-tRNA-synth_Ib_cat-dom"/>
</dbReference>
<dbReference type="Gene3D" id="1.10.10.410">
    <property type="match status" value="1"/>
</dbReference>
<dbReference type="EMBL" id="BMOD01000009">
    <property type="protein sequence ID" value="GGJ39738.1"/>
    <property type="molecule type" value="Genomic_DNA"/>
</dbReference>
<evidence type="ECO:0000256" key="11">
    <source>
        <dbReference type="SAM" id="MobiDB-lite"/>
    </source>
</evidence>